<dbReference type="InterPro" id="IPR010935">
    <property type="entry name" value="SMC_hinge"/>
</dbReference>
<gene>
    <name evidence="10" type="ORF">EVOR1521_LOCUS24044</name>
</gene>
<dbReference type="Proteomes" id="UP001178507">
    <property type="component" value="Unassembled WGS sequence"/>
</dbReference>
<protein>
    <recommendedName>
        <fullName evidence="9">SMC hinge domain-containing protein</fullName>
    </recommendedName>
</protein>
<evidence type="ECO:0000256" key="5">
    <source>
        <dbReference type="ARBA" id="ARBA00023242"/>
    </source>
</evidence>
<evidence type="ECO:0000256" key="2">
    <source>
        <dbReference type="ARBA" id="ARBA00022618"/>
    </source>
</evidence>
<evidence type="ECO:0000256" key="4">
    <source>
        <dbReference type="ARBA" id="ARBA00023054"/>
    </source>
</evidence>
<keyword evidence="11" id="KW-1185">Reference proteome</keyword>
<dbReference type="SUPFAM" id="SSF52540">
    <property type="entry name" value="P-loop containing nucleoside triphosphate hydrolases"/>
    <property type="match status" value="1"/>
</dbReference>
<dbReference type="EMBL" id="CAUJNA010003383">
    <property type="protein sequence ID" value="CAJ1400751.1"/>
    <property type="molecule type" value="Genomic_DNA"/>
</dbReference>
<dbReference type="InterPro" id="IPR003395">
    <property type="entry name" value="RecF/RecN/SMC_N"/>
</dbReference>
<keyword evidence="2" id="KW-0132">Cell division</keyword>
<dbReference type="GO" id="GO:0051301">
    <property type="term" value="P:cell division"/>
    <property type="evidence" value="ECO:0007669"/>
    <property type="project" value="UniProtKB-KW"/>
</dbReference>
<evidence type="ECO:0000256" key="3">
    <source>
        <dbReference type="ARBA" id="ARBA00022776"/>
    </source>
</evidence>
<dbReference type="PANTHER" id="PTHR18937">
    <property type="entry name" value="STRUCTURAL MAINTENANCE OF CHROMOSOMES SMC FAMILY MEMBER"/>
    <property type="match status" value="1"/>
</dbReference>
<name>A0AA36J7T0_9DINO</name>
<evidence type="ECO:0000256" key="8">
    <source>
        <dbReference type="SAM" id="MobiDB-lite"/>
    </source>
</evidence>
<dbReference type="AlphaFoldDB" id="A0AA36J7T0"/>
<keyword evidence="3" id="KW-0498">Mitosis</keyword>
<dbReference type="InterPro" id="IPR027417">
    <property type="entry name" value="P-loop_NTPase"/>
</dbReference>
<sequence length="870" mass="99033">MLGAEEKLRRIAQEVKISKEDLREREEKRKRLAGKLEDHSREKTDLEISLDTSRIEVEQTKRQISHLEEEVKTFGSFRESLIEERQQLSFEVDSVKARRDQLERLEQRQRVADELRGRFPGAVLGRISELLLPTQKRFDLALQMALGAMAEAFVVKDAAAARQCLRHLKDGRIASETFLPLDRLQDPQVGDMTPLTQHKTARRLASLCVQHNDKFLQRQESWRDNAPSAIDRTVSFLLKGVIIADSLDEAKQTSYVDAKRHGLMPRVVTLDGEVIAPNGNMSVKSQHGGRVEFGGGEQLQELREKERKLEQVARDLATLEEESARKQQEVTDLKAEVAKKEAENGVSEPQLKALQEAQEVQEVELANLSKQIEDLGSRIDQGAAAQQKLRTEMDALEGELLKAGRAHFQKLNSELGVEDIQEVMLKEERRKQHVQAEVEQYEDFLRQARAQETRAEQRFRSTRLEELKRDLDQYRRDISFAENRLQELESLQRSAAEKVQASQERLQKVKENKEGLEESSKTGRAEMQRLKAQSEDAKKGLKRQNDKVKILFGIICTIFQECRERRVGLPLASSDIGAMEQVLSKAQDVEDMALKDLEAAVRDVQVDFAKLPEDKKELAEQSRVYDTKTVEAEYAEQVAELARELETLNPNMRAMEECAVEESKLQDIRHQADAASLESQRLLRDFEAIKAERVARFMKCFKHIEERINPYYRELTSYDGYTGGSAYLDLDDAEEPYNGGITFTACPPGKRFFPMELLSGGERSMASMALLFAMHSYQPPPFMILDEVDAPFDKKNTNSLVNYLKKMNFQCVVISLKDTFFSHSDSIVGVFKDKSKQTSGILSLPLERLGKLAEEPESEAPLTDGFAEAG</sequence>
<dbReference type="SMART" id="SM00968">
    <property type="entry name" value="SMC_hinge"/>
    <property type="match status" value="1"/>
</dbReference>
<dbReference type="Pfam" id="PF02463">
    <property type="entry name" value="SMC_N"/>
    <property type="match status" value="1"/>
</dbReference>
<accession>A0AA36J7T0</accession>
<dbReference type="PANTHER" id="PTHR18937:SF12">
    <property type="entry name" value="STRUCTURAL MAINTENANCE OF CHROMOSOMES PROTEIN"/>
    <property type="match status" value="1"/>
</dbReference>
<feature type="region of interest" description="Disordered" evidence="8">
    <location>
        <begin position="502"/>
        <end position="538"/>
    </location>
</feature>
<comment type="subcellular location">
    <subcellularLocation>
        <location evidence="1">Nucleus</location>
    </subcellularLocation>
</comment>
<dbReference type="InterPro" id="IPR036277">
    <property type="entry name" value="SMC_hinge_sf"/>
</dbReference>
<dbReference type="GO" id="GO:0003677">
    <property type="term" value="F:DNA binding"/>
    <property type="evidence" value="ECO:0007669"/>
    <property type="project" value="TreeGrafter"/>
</dbReference>
<dbReference type="Gene3D" id="3.40.50.300">
    <property type="entry name" value="P-loop containing nucleotide triphosphate hydrolases"/>
    <property type="match status" value="1"/>
</dbReference>
<dbReference type="Gene3D" id="3.30.70.1620">
    <property type="match status" value="1"/>
</dbReference>
<dbReference type="GO" id="GO:0005524">
    <property type="term" value="F:ATP binding"/>
    <property type="evidence" value="ECO:0007669"/>
    <property type="project" value="InterPro"/>
</dbReference>
<keyword evidence="6" id="KW-0131">Cell cycle</keyword>
<dbReference type="InterPro" id="IPR024704">
    <property type="entry name" value="SMC"/>
</dbReference>
<evidence type="ECO:0000256" key="7">
    <source>
        <dbReference type="SAM" id="Coils"/>
    </source>
</evidence>
<dbReference type="GO" id="GO:0008278">
    <property type="term" value="C:cohesin complex"/>
    <property type="evidence" value="ECO:0007669"/>
    <property type="project" value="TreeGrafter"/>
</dbReference>
<organism evidence="10 11">
    <name type="scientific">Effrenium voratum</name>
    <dbReference type="NCBI Taxonomy" id="2562239"/>
    <lineage>
        <taxon>Eukaryota</taxon>
        <taxon>Sar</taxon>
        <taxon>Alveolata</taxon>
        <taxon>Dinophyceae</taxon>
        <taxon>Suessiales</taxon>
        <taxon>Symbiodiniaceae</taxon>
        <taxon>Effrenium</taxon>
    </lineage>
</organism>
<proteinExistence type="predicted"/>
<dbReference type="GO" id="GO:0005634">
    <property type="term" value="C:nucleus"/>
    <property type="evidence" value="ECO:0007669"/>
    <property type="project" value="UniProtKB-SubCell"/>
</dbReference>
<evidence type="ECO:0000256" key="6">
    <source>
        <dbReference type="ARBA" id="ARBA00023306"/>
    </source>
</evidence>
<dbReference type="Pfam" id="PF06470">
    <property type="entry name" value="SMC_hinge"/>
    <property type="match status" value="1"/>
</dbReference>
<dbReference type="GO" id="GO:0007062">
    <property type="term" value="P:sister chromatid cohesion"/>
    <property type="evidence" value="ECO:0007669"/>
    <property type="project" value="TreeGrafter"/>
</dbReference>
<feature type="coiled-coil region" evidence="7">
    <location>
        <begin position="299"/>
        <end position="371"/>
    </location>
</feature>
<keyword evidence="5" id="KW-0539">Nucleus</keyword>
<comment type="caution">
    <text evidence="10">The sequence shown here is derived from an EMBL/GenBank/DDBJ whole genome shotgun (WGS) entry which is preliminary data.</text>
</comment>
<dbReference type="Gene3D" id="1.20.1060.20">
    <property type="match status" value="1"/>
</dbReference>
<feature type="domain" description="SMC hinge" evidence="9">
    <location>
        <begin position="121"/>
        <end position="254"/>
    </location>
</feature>
<evidence type="ECO:0000256" key="1">
    <source>
        <dbReference type="ARBA" id="ARBA00004123"/>
    </source>
</evidence>
<evidence type="ECO:0000313" key="10">
    <source>
        <dbReference type="EMBL" id="CAJ1400751.1"/>
    </source>
</evidence>
<keyword evidence="4 7" id="KW-0175">Coiled coil</keyword>
<feature type="coiled-coil region" evidence="7">
    <location>
        <begin position="5"/>
        <end position="105"/>
    </location>
</feature>
<evidence type="ECO:0000313" key="11">
    <source>
        <dbReference type="Proteomes" id="UP001178507"/>
    </source>
</evidence>
<evidence type="ECO:0000259" key="9">
    <source>
        <dbReference type="SMART" id="SM00968"/>
    </source>
</evidence>
<dbReference type="SUPFAM" id="SSF75553">
    <property type="entry name" value="Smc hinge domain"/>
    <property type="match status" value="1"/>
</dbReference>
<dbReference type="GO" id="GO:0016887">
    <property type="term" value="F:ATP hydrolysis activity"/>
    <property type="evidence" value="ECO:0007669"/>
    <property type="project" value="InterPro"/>
</dbReference>
<feature type="compositionally biased region" description="Basic and acidic residues" evidence="8">
    <location>
        <begin position="505"/>
        <end position="538"/>
    </location>
</feature>
<dbReference type="PIRSF" id="PIRSF005719">
    <property type="entry name" value="SMC"/>
    <property type="match status" value="1"/>
</dbReference>
<reference evidence="10" key="1">
    <citation type="submission" date="2023-08" db="EMBL/GenBank/DDBJ databases">
        <authorList>
            <person name="Chen Y."/>
            <person name="Shah S."/>
            <person name="Dougan E. K."/>
            <person name="Thang M."/>
            <person name="Chan C."/>
        </authorList>
    </citation>
    <scope>NUCLEOTIDE SEQUENCE</scope>
</reference>